<proteinExistence type="predicted"/>
<accession>A0A834JC60</accession>
<gene>
    <name evidence="1" type="ORF">HZH66_011648</name>
</gene>
<comment type="caution">
    <text evidence="1">The sequence shown here is derived from an EMBL/GenBank/DDBJ whole genome shotgun (WGS) entry which is preliminary data.</text>
</comment>
<dbReference type="AlphaFoldDB" id="A0A834JC60"/>
<evidence type="ECO:0000313" key="1">
    <source>
        <dbReference type="EMBL" id="KAF7385806.1"/>
    </source>
</evidence>
<evidence type="ECO:0000313" key="2">
    <source>
        <dbReference type="Proteomes" id="UP000614350"/>
    </source>
</evidence>
<sequence length="66" mass="7508">MKKQPRNVTRAYIDEWKKSRVRGRDREFGGRAEASLLEEVVEVTDRFEGSREEFGDGKGSFGDGGK</sequence>
<dbReference type="Proteomes" id="UP000614350">
    <property type="component" value="Unassembled WGS sequence"/>
</dbReference>
<protein>
    <submittedName>
        <fullName evidence="1">Uncharacterized protein</fullName>
    </submittedName>
</protein>
<keyword evidence="2" id="KW-1185">Reference proteome</keyword>
<dbReference type="EMBL" id="JACSEA010000014">
    <property type="protein sequence ID" value="KAF7385806.1"/>
    <property type="molecule type" value="Genomic_DNA"/>
</dbReference>
<organism evidence="1 2">
    <name type="scientific">Vespula vulgaris</name>
    <name type="common">Yellow jacket</name>
    <name type="synonym">Wasp</name>
    <dbReference type="NCBI Taxonomy" id="7454"/>
    <lineage>
        <taxon>Eukaryota</taxon>
        <taxon>Metazoa</taxon>
        <taxon>Ecdysozoa</taxon>
        <taxon>Arthropoda</taxon>
        <taxon>Hexapoda</taxon>
        <taxon>Insecta</taxon>
        <taxon>Pterygota</taxon>
        <taxon>Neoptera</taxon>
        <taxon>Endopterygota</taxon>
        <taxon>Hymenoptera</taxon>
        <taxon>Apocrita</taxon>
        <taxon>Aculeata</taxon>
        <taxon>Vespoidea</taxon>
        <taxon>Vespidae</taxon>
        <taxon>Vespinae</taxon>
        <taxon>Vespula</taxon>
    </lineage>
</organism>
<name>A0A834JC60_VESVU</name>
<reference evidence="1" key="1">
    <citation type="journal article" date="2020" name="G3 (Bethesda)">
        <title>High-Quality Assemblies for Three Invasive Social Wasps from the &lt;i&gt;Vespula&lt;/i&gt; Genus.</title>
        <authorList>
            <person name="Harrop T.W.R."/>
            <person name="Guhlin J."/>
            <person name="McLaughlin G.M."/>
            <person name="Permina E."/>
            <person name="Stockwell P."/>
            <person name="Gilligan J."/>
            <person name="Le Lec M.F."/>
            <person name="Gruber M.A.M."/>
            <person name="Quinn O."/>
            <person name="Lovegrove M."/>
            <person name="Duncan E.J."/>
            <person name="Remnant E.J."/>
            <person name="Van Eeckhoven J."/>
            <person name="Graham B."/>
            <person name="Knapp R.A."/>
            <person name="Langford K.W."/>
            <person name="Kronenberg Z."/>
            <person name="Press M.O."/>
            <person name="Eacker S.M."/>
            <person name="Wilson-Rankin E.E."/>
            <person name="Purcell J."/>
            <person name="Lester P.J."/>
            <person name="Dearden P.K."/>
        </authorList>
    </citation>
    <scope>NUCLEOTIDE SEQUENCE</scope>
    <source>
        <strain evidence="1">Marl-1</strain>
    </source>
</reference>